<evidence type="ECO:0000313" key="1">
    <source>
        <dbReference type="EMBL" id="MEN2767848.1"/>
    </source>
</evidence>
<reference evidence="1 2" key="1">
    <citation type="submission" date="2024-05" db="EMBL/GenBank/DDBJ databases">
        <authorList>
            <person name="Haq I."/>
            <person name="Ullah Z."/>
            <person name="Ahmad R."/>
            <person name="Li M."/>
            <person name="Tong Y."/>
        </authorList>
    </citation>
    <scope>NUCLEOTIDE SEQUENCE [LARGE SCALE GENOMIC DNA]</scope>
    <source>
        <strain evidence="1 2">16A2E</strain>
    </source>
</reference>
<dbReference type="Pfam" id="PF19754">
    <property type="entry name" value="DUF6241"/>
    <property type="match status" value="1"/>
</dbReference>
<evidence type="ECO:0000313" key="2">
    <source>
        <dbReference type="Proteomes" id="UP001444625"/>
    </source>
</evidence>
<dbReference type="RefSeq" id="WP_345825314.1">
    <property type="nucleotide sequence ID" value="NZ_JBDIML010000003.1"/>
</dbReference>
<organism evidence="1 2">
    <name type="scientific">Ornithinibacillus xuwenensis</name>
    <dbReference type="NCBI Taxonomy" id="3144668"/>
    <lineage>
        <taxon>Bacteria</taxon>
        <taxon>Bacillati</taxon>
        <taxon>Bacillota</taxon>
        <taxon>Bacilli</taxon>
        <taxon>Bacillales</taxon>
        <taxon>Bacillaceae</taxon>
        <taxon>Ornithinibacillus</taxon>
    </lineage>
</organism>
<protein>
    <submittedName>
        <fullName evidence="1">DUF6241 domain-containing protein</fullName>
    </submittedName>
</protein>
<comment type="caution">
    <text evidence="1">The sequence shown here is derived from an EMBL/GenBank/DDBJ whole genome shotgun (WGS) entry which is preliminary data.</text>
</comment>
<proteinExistence type="predicted"/>
<dbReference type="EMBL" id="JBDIML010000003">
    <property type="protein sequence ID" value="MEN2767848.1"/>
    <property type="molecule type" value="Genomic_DNA"/>
</dbReference>
<gene>
    <name evidence="1" type="ORF">ABC228_11660</name>
</gene>
<name>A0ABU9XHW4_9BACI</name>
<dbReference type="InterPro" id="IPR046208">
    <property type="entry name" value="DUF6241"/>
</dbReference>
<accession>A0ABU9XHW4</accession>
<keyword evidence="2" id="KW-1185">Reference proteome</keyword>
<dbReference type="Proteomes" id="UP001444625">
    <property type="component" value="Unassembled WGS sequence"/>
</dbReference>
<sequence length="185" mass="21029">MKKVLIVLVALTVIVLGYGGWIFISWLNGEKAEESNHEGTQEELSGLVDQRELLQGNVSEEDLAVFQEQNLNPFGHSVVESELTDAIYQEYIHGMSHQKVKASEKWGFYGIHPDRIEWLLNGLEEVELRHEELYRRILEKWYQGNFATAADDHNAIWELQGGSIGKATGVLSPEEEQAYIDSQTN</sequence>